<dbReference type="RefSeq" id="WP_068880469.1">
    <property type="nucleotide sequence ID" value="NZ_LNTU01000001.1"/>
</dbReference>
<dbReference type="AlphaFoldDB" id="A0A135I164"/>
<evidence type="ECO:0008006" key="3">
    <source>
        <dbReference type="Google" id="ProtNLM"/>
    </source>
</evidence>
<dbReference type="OrthoDB" id="8648979at2"/>
<name>A0A135I164_9HYPH</name>
<sequence length="363" mass="39600">MKNVVLSHAGDQSPHKLATLVSLGRRIAEIKGCAFLEAASPAAFGMMADCYYVPLETIALEECIGREAVFGCHDLFGGIVPHAFMATKVITHPLAADATHAPESWRNEFCDRVQGIVLEGFSVFTAKDLIRAAEHLLSKGRVRIKSALADGGHGQTVIADKKTLHGFVDLLEPTKLTGGYVVEEDMEEVTTYSVGQVVIDDISISYFGTQRTTTDNRNRPAYGGTRFCAVRGNWSDLTDWLKDAAAKRIVRAGKLYDDLAQDVLQLVASRKNYDVLVGTDSRGKRKIGVLEQSWRLGGATSAELLALEALKETPSLAAVEASSYEVYGRTEPSTRADLICFAGEDPQEGPMTKYARLEARYHV</sequence>
<dbReference type="Proteomes" id="UP000070107">
    <property type="component" value="Unassembled WGS sequence"/>
</dbReference>
<dbReference type="STRING" id="1494590.ATN84_05300"/>
<accession>A0A135I164</accession>
<evidence type="ECO:0000313" key="2">
    <source>
        <dbReference type="Proteomes" id="UP000070107"/>
    </source>
</evidence>
<organism evidence="1 2">
    <name type="scientific">Paramesorhizobium deserti</name>
    <dbReference type="NCBI Taxonomy" id="1494590"/>
    <lineage>
        <taxon>Bacteria</taxon>
        <taxon>Pseudomonadati</taxon>
        <taxon>Pseudomonadota</taxon>
        <taxon>Alphaproteobacteria</taxon>
        <taxon>Hyphomicrobiales</taxon>
        <taxon>Phyllobacteriaceae</taxon>
        <taxon>Paramesorhizobium</taxon>
    </lineage>
</organism>
<comment type="caution">
    <text evidence="1">The sequence shown here is derived from an EMBL/GenBank/DDBJ whole genome shotgun (WGS) entry which is preliminary data.</text>
</comment>
<protein>
    <recommendedName>
        <fullName evidence="3">Biotin carboxylase</fullName>
    </recommendedName>
</protein>
<reference evidence="1 2" key="1">
    <citation type="submission" date="2015-11" db="EMBL/GenBank/DDBJ databases">
        <title>Draft genome sequence of Paramesorhizobium deserti A-3-E, a strain highly resistant to diverse beta-lactam antibiotics.</title>
        <authorList>
            <person name="Lv R."/>
            <person name="Yang X."/>
            <person name="Fang N."/>
            <person name="Guo J."/>
            <person name="Luo X."/>
            <person name="Peng F."/>
            <person name="Yang R."/>
            <person name="Cui Y."/>
            <person name="Fang C."/>
            <person name="Song Y."/>
        </authorList>
    </citation>
    <scope>NUCLEOTIDE SEQUENCE [LARGE SCALE GENOMIC DNA]</scope>
    <source>
        <strain evidence="1 2">A-3-E</strain>
    </source>
</reference>
<dbReference type="InterPro" id="IPR021519">
    <property type="entry name" value="DUF3182"/>
</dbReference>
<dbReference type="EMBL" id="LNTU01000001">
    <property type="protein sequence ID" value="KXF79148.1"/>
    <property type="molecule type" value="Genomic_DNA"/>
</dbReference>
<evidence type="ECO:0000313" key="1">
    <source>
        <dbReference type="EMBL" id="KXF79148.1"/>
    </source>
</evidence>
<dbReference type="Pfam" id="PF11379">
    <property type="entry name" value="DUF3182"/>
    <property type="match status" value="1"/>
</dbReference>
<gene>
    <name evidence="1" type="ORF">ATN84_05300</name>
</gene>
<proteinExistence type="predicted"/>
<keyword evidence="2" id="KW-1185">Reference proteome</keyword>
<dbReference type="SUPFAM" id="SSF56059">
    <property type="entry name" value="Glutathione synthetase ATP-binding domain-like"/>
    <property type="match status" value="1"/>
</dbReference>